<proteinExistence type="predicted"/>
<accession>A0A4R2FBC2</accession>
<dbReference type="Proteomes" id="UP000294832">
    <property type="component" value="Unassembled WGS sequence"/>
</dbReference>
<evidence type="ECO:0000313" key="1">
    <source>
        <dbReference type="EMBL" id="TCN82095.1"/>
    </source>
</evidence>
<reference evidence="1 2" key="1">
    <citation type="submission" date="2019-03" db="EMBL/GenBank/DDBJ databases">
        <title>Freshwater and sediment microbial communities from various areas in North America, analyzing microbe dynamics in response to fracking.</title>
        <authorList>
            <person name="Lamendella R."/>
        </authorList>
    </citation>
    <scope>NUCLEOTIDE SEQUENCE [LARGE SCALE GENOMIC DNA]</scope>
    <source>
        <strain evidence="1 2">74A</strain>
    </source>
</reference>
<dbReference type="EMBL" id="SLWF01000020">
    <property type="protein sequence ID" value="TCN82095.1"/>
    <property type="molecule type" value="Genomic_DNA"/>
</dbReference>
<name>A0A4R2FBC2_9GAMM</name>
<gene>
    <name evidence="1" type="ORF">EDC91_12068</name>
</gene>
<evidence type="ECO:0000313" key="2">
    <source>
        <dbReference type="Proteomes" id="UP000294832"/>
    </source>
</evidence>
<comment type="caution">
    <text evidence="1">The sequence shown here is derived from an EMBL/GenBank/DDBJ whole genome shotgun (WGS) entry which is preliminary data.</text>
</comment>
<sequence length="48" mass="5466">MLRKSMLRSTDVNILLKRPMQRQSTSDDWDVVIVLFVNVVNLLFGGGC</sequence>
<keyword evidence="2" id="KW-1185">Reference proteome</keyword>
<organism evidence="1 2">
    <name type="scientific">Shewanella fodinae</name>
    <dbReference type="NCBI Taxonomy" id="552357"/>
    <lineage>
        <taxon>Bacteria</taxon>
        <taxon>Pseudomonadati</taxon>
        <taxon>Pseudomonadota</taxon>
        <taxon>Gammaproteobacteria</taxon>
        <taxon>Alteromonadales</taxon>
        <taxon>Shewanellaceae</taxon>
        <taxon>Shewanella</taxon>
    </lineage>
</organism>
<dbReference type="AlphaFoldDB" id="A0A4R2FBC2"/>
<protein>
    <submittedName>
        <fullName evidence="1">Uncharacterized protein</fullName>
    </submittedName>
</protein>